<sequence>MEHLTDVVVERFATNPLVTPESDDRIGANVDGPSVVGIPDWVADPLGRYYCYFAHHESTHQTRVRGRPARPVAGLHARHAAPRRGPVRGSRRLAGRARQPRRTAIQALLLRLPGGKQETDVAVSDDGLEFAPLDRILGETYFQG</sequence>
<dbReference type="Proteomes" id="UP000451471">
    <property type="component" value="Unassembled WGS sequence"/>
</dbReference>
<comment type="caution">
    <text evidence="2">The sequence shown here is derived from an EMBL/GenBank/DDBJ whole genome shotgun (WGS) entry which is preliminary data.</text>
</comment>
<feature type="compositionally biased region" description="Basic residues" evidence="1">
    <location>
        <begin position="76"/>
        <end position="99"/>
    </location>
</feature>
<accession>A0A6B0GSD9</accession>
<feature type="region of interest" description="Disordered" evidence="1">
    <location>
        <begin position="65"/>
        <end position="99"/>
    </location>
</feature>
<gene>
    <name evidence="2" type="ORF">GQS65_11035</name>
</gene>
<evidence type="ECO:0000256" key="1">
    <source>
        <dbReference type="SAM" id="MobiDB-lite"/>
    </source>
</evidence>
<organism evidence="2 3">
    <name type="scientific">Halomarina oriensis</name>
    <dbReference type="NCBI Taxonomy" id="671145"/>
    <lineage>
        <taxon>Archaea</taxon>
        <taxon>Methanobacteriati</taxon>
        <taxon>Methanobacteriota</taxon>
        <taxon>Stenosarchaea group</taxon>
        <taxon>Halobacteria</taxon>
        <taxon>Halobacteriales</taxon>
        <taxon>Natronomonadaceae</taxon>
        <taxon>Halomarina</taxon>
    </lineage>
</organism>
<reference evidence="2 3" key="1">
    <citation type="submission" date="2019-12" db="EMBL/GenBank/DDBJ databases">
        <title>Halocatena pleomorpha gen. nov. sp. nov., an extremely halophilic archaeon of family Halobacteriaceae isolated from saltpan soil.</title>
        <authorList>
            <person name="Pal Y."/>
            <person name="Verma A."/>
            <person name="Krishnamurthi S."/>
            <person name="Kumar P."/>
        </authorList>
    </citation>
    <scope>NUCLEOTIDE SEQUENCE [LARGE SCALE GENOMIC DNA]</scope>
    <source>
        <strain evidence="2 3">JCM 16495</strain>
    </source>
</reference>
<keyword evidence="3" id="KW-1185">Reference proteome</keyword>
<name>A0A6B0GSD9_9EURY</name>
<evidence type="ECO:0000313" key="3">
    <source>
        <dbReference type="Proteomes" id="UP000451471"/>
    </source>
</evidence>
<dbReference type="RefSeq" id="WP_158204709.1">
    <property type="nucleotide sequence ID" value="NZ_WSZK01000016.1"/>
</dbReference>
<dbReference type="EMBL" id="WSZK01000016">
    <property type="protein sequence ID" value="MWG35015.1"/>
    <property type="molecule type" value="Genomic_DNA"/>
</dbReference>
<protein>
    <submittedName>
        <fullName evidence="2">Uncharacterized protein</fullName>
    </submittedName>
</protein>
<proteinExistence type="predicted"/>
<evidence type="ECO:0000313" key="2">
    <source>
        <dbReference type="EMBL" id="MWG35015.1"/>
    </source>
</evidence>
<dbReference type="AlphaFoldDB" id="A0A6B0GSD9"/>